<keyword evidence="5" id="KW-0732">Signal</keyword>
<evidence type="ECO:0000313" key="8">
    <source>
        <dbReference type="EMBL" id="GMI47421.1"/>
    </source>
</evidence>
<keyword evidence="2 4" id="KW-0378">Hydrolase</keyword>
<dbReference type="PANTHER" id="PTHR31308:SF3">
    <property type="entry name" value="ENDOGLYCOCERAMIDASE"/>
    <property type="match status" value="1"/>
</dbReference>
<feature type="domain" description="Glycoside hydrolase family 5" evidence="6">
    <location>
        <begin position="59"/>
        <end position="390"/>
    </location>
</feature>
<evidence type="ECO:0000256" key="3">
    <source>
        <dbReference type="ARBA" id="ARBA00023295"/>
    </source>
</evidence>
<dbReference type="PANTHER" id="PTHR31308">
    <property type="match status" value="1"/>
</dbReference>
<dbReference type="InterPro" id="IPR052066">
    <property type="entry name" value="Glycosphingolipid_Hydrolases"/>
</dbReference>
<dbReference type="Gene3D" id="2.60.40.1180">
    <property type="entry name" value="Golgi alpha-mannosidase II"/>
    <property type="match status" value="1"/>
</dbReference>
<sequence>MYSKVSHLLPLLVLSVCLSLGKSLISIDPESNHFIDSHNRQRFFHGLNAVYKEPPFHPSTSTTWDAQETLNAQDAKQLSDWGFNVIRLGVLWAGVEPVKGEYNYTYLEEIGTIIDTLAAENIYTIIDMHQDVLARNFCGNGIPGWAAELGASEAKLPFPMPANMPLEKNSDGNPDLEACLSHDFIKYYFSGAVSKTFQALYENHFGLLDAFVDYWKLTISLFKDREYVLGYEIINEPWAGDIYSDPRRIFNAESSLLEPFYETVHTAMRTVDDEKIVFYEPLTYDVWPVGFQSNPVGGPEYDSKSAMSYHIYCPLAGGNHTPLVLKLACQAVDWDFFHQRVQDIKRIGGGGMMTEWGSLSNSDLDLAELNHILRLADDYLVSHIYWQYKDYHDITSTGDAGISLYPGGEIQDDKISVLSRTYAEAVAGETLVMKYREDKNHFNLNYVPNIVSDPASADEEATRTVVRVDREHHYSGAWIHGIKVDVSWNGWEGEVSCSDDGRRIFLDHNGEGTGDDDVSQLPEVDVHITPCHRFRDKECTC</sequence>
<keyword evidence="9" id="KW-1185">Reference proteome</keyword>
<dbReference type="InterPro" id="IPR013780">
    <property type="entry name" value="Glyco_hydro_b"/>
</dbReference>
<name>A0A9W7GMF3_9STRA</name>
<dbReference type="GO" id="GO:0004553">
    <property type="term" value="F:hydrolase activity, hydrolyzing O-glycosyl compounds"/>
    <property type="evidence" value="ECO:0007669"/>
    <property type="project" value="InterPro"/>
</dbReference>
<evidence type="ECO:0000256" key="4">
    <source>
        <dbReference type="RuleBase" id="RU361153"/>
    </source>
</evidence>
<dbReference type="InterPro" id="IPR001547">
    <property type="entry name" value="Glyco_hydro_5"/>
</dbReference>
<evidence type="ECO:0000256" key="5">
    <source>
        <dbReference type="SAM" id="SignalP"/>
    </source>
</evidence>
<evidence type="ECO:0000256" key="2">
    <source>
        <dbReference type="ARBA" id="ARBA00022801"/>
    </source>
</evidence>
<dbReference type="GO" id="GO:0016042">
    <property type="term" value="P:lipid catabolic process"/>
    <property type="evidence" value="ECO:0007669"/>
    <property type="project" value="UniProtKB-ARBA"/>
</dbReference>
<feature type="signal peptide" evidence="5">
    <location>
        <begin position="1"/>
        <end position="23"/>
    </location>
</feature>
<comment type="similarity">
    <text evidence="1 4">Belongs to the glycosyl hydrolase 5 (cellulase A) family.</text>
</comment>
<evidence type="ECO:0000256" key="1">
    <source>
        <dbReference type="ARBA" id="ARBA00005641"/>
    </source>
</evidence>
<dbReference type="GO" id="GO:0000272">
    <property type="term" value="P:polysaccharide catabolic process"/>
    <property type="evidence" value="ECO:0007669"/>
    <property type="project" value="InterPro"/>
</dbReference>
<dbReference type="Pfam" id="PF18564">
    <property type="entry name" value="Glyco_hydro_5_C"/>
    <property type="match status" value="1"/>
</dbReference>
<evidence type="ECO:0000259" key="7">
    <source>
        <dbReference type="Pfam" id="PF18564"/>
    </source>
</evidence>
<accession>A0A9W7GMF3</accession>
<reference evidence="9" key="1">
    <citation type="journal article" date="2023" name="Commun. Biol.">
        <title>Genome analysis of Parmales, the sister group of diatoms, reveals the evolutionary specialization of diatoms from phago-mixotrophs to photoautotrophs.</title>
        <authorList>
            <person name="Ban H."/>
            <person name="Sato S."/>
            <person name="Yoshikawa S."/>
            <person name="Yamada K."/>
            <person name="Nakamura Y."/>
            <person name="Ichinomiya M."/>
            <person name="Sato N."/>
            <person name="Blanc-Mathieu R."/>
            <person name="Endo H."/>
            <person name="Kuwata A."/>
            <person name="Ogata H."/>
        </authorList>
    </citation>
    <scope>NUCLEOTIDE SEQUENCE [LARGE SCALE GENOMIC DNA]</scope>
</reference>
<proteinExistence type="inferred from homology"/>
<dbReference type="EMBL" id="BRYA01000343">
    <property type="protein sequence ID" value="GMI47421.1"/>
    <property type="molecule type" value="Genomic_DNA"/>
</dbReference>
<comment type="caution">
    <text evidence="8">The sequence shown here is derived from an EMBL/GenBank/DDBJ whole genome shotgun (WGS) entry which is preliminary data.</text>
</comment>
<feature type="chain" id="PRO_5040895326" evidence="5">
    <location>
        <begin position="24"/>
        <end position="541"/>
    </location>
</feature>
<dbReference type="OrthoDB" id="1887033at2759"/>
<dbReference type="Proteomes" id="UP001165065">
    <property type="component" value="Unassembled WGS sequence"/>
</dbReference>
<dbReference type="Gene3D" id="3.20.20.80">
    <property type="entry name" value="Glycosidases"/>
    <property type="match status" value="1"/>
</dbReference>
<dbReference type="InterPro" id="IPR041036">
    <property type="entry name" value="GH5_C"/>
</dbReference>
<dbReference type="AlphaFoldDB" id="A0A9W7GMF3"/>
<protein>
    <submittedName>
        <fullName evidence="8">Uncharacterized protein</fullName>
    </submittedName>
</protein>
<dbReference type="Pfam" id="PF00150">
    <property type="entry name" value="Cellulase"/>
    <property type="match status" value="1"/>
</dbReference>
<feature type="domain" description="Glycoside hydrolase family 5 C-terminal" evidence="7">
    <location>
        <begin position="420"/>
        <end position="510"/>
    </location>
</feature>
<dbReference type="SUPFAM" id="SSF51445">
    <property type="entry name" value="(Trans)glycosidases"/>
    <property type="match status" value="1"/>
</dbReference>
<dbReference type="InterPro" id="IPR017853">
    <property type="entry name" value="GH"/>
</dbReference>
<evidence type="ECO:0000259" key="6">
    <source>
        <dbReference type="Pfam" id="PF00150"/>
    </source>
</evidence>
<evidence type="ECO:0000313" key="9">
    <source>
        <dbReference type="Proteomes" id="UP001165065"/>
    </source>
</evidence>
<gene>
    <name evidence="8" type="ORF">TrCOL_g7544</name>
</gene>
<keyword evidence="3 4" id="KW-0326">Glycosidase</keyword>
<organism evidence="8 9">
    <name type="scientific">Triparma columacea</name>
    <dbReference type="NCBI Taxonomy" id="722753"/>
    <lineage>
        <taxon>Eukaryota</taxon>
        <taxon>Sar</taxon>
        <taxon>Stramenopiles</taxon>
        <taxon>Ochrophyta</taxon>
        <taxon>Bolidophyceae</taxon>
        <taxon>Parmales</taxon>
        <taxon>Triparmaceae</taxon>
        <taxon>Triparma</taxon>
    </lineage>
</organism>
<dbReference type="GO" id="GO:1901136">
    <property type="term" value="P:carbohydrate derivative catabolic process"/>
    <property type="evidence" value="ECO:0007669"/>
    <property type="project" value="UniProtKB-ARBA"/>
</dbReference>